<keyword evidence="2" id="KW-1185">Reference proteome</keyword>
<organism evidence="1 2">
    <name type="scientific">Microbacterium deminutum</name>
    <dbReference type="NCBI Taxonomy" id="344164"/>
    <lineage>
        <taxon>Bacteria</taxon>
        <taxon>Bacillati</taxon>
        <taxon>Actinomycetota</taxon>
        <taxon>Actinomycetes</taxon>
        <taxon>Micrococcales</taxon>
        <taxon>Microbacteriaceae</taxon>
        <taxon>Microbacterium</taxon>
    </lineage>
</organism>
<reference evidence="1 2" key="1">
    <citation type="journal article" date="2019" name="Int. J. Syst. Evol. Microbiol.">
        <title>The Global Catalogue of Microorganisms (GCM) 10K type strain sequencing project: providing services to taxonomists for standard genome sequencing and annotation.</title>
        <authorList>
            <consortium name="The Broad Institute Genomics Platform"/>
            <consortium name="The Broad Institute Genome Sequencing Center for Infectious Disease"/>
            <person name="Wu L."/>
            <person name="Ma J."/>
        </authorList>
    </citation>
    <scope>NUCLEOTIDE SEQUENCE [LARGE SCALE GENOMIC DNA]</scope>
    <source>
        <strain evidence="1 2">JCM 14901</strain>
    </source>
</reference>
<name>A0ABN2RKV4_9MICO</name>
<protein>
    <submittedName>
        <fullName evidence="1">Uncharacterized protein</fullName>
    </submittedName>
</protein>
<sequence>MVHGRNLKENARRRAEYLRQREANVKAAAAAKERAAEVVRLQHEPGGRRELERVWGSEQEALRRLRDISKQLDKLHRAERVLLDERDRLVDVLRGRDVSWAMLSTWSGLSRQALSKRIS</sequence>
<dbReference type="EMBL" id="BAAAOG010000014">
    <property type="protein sequence ID" value="GAA1970816.1"/>
    <property type="molecule type" value="Genomic_DNA"/>
</dbReference>
<comment type="caution">
    <text evidence="1">The sequence shown here is derived from an EMBL/GenBank/DDBJ whole genome shotgun (WGS) entry which is preliminary data.</text>
</comment>
<evidence type="ECO:0000313" key="2">
    <source>
        <dbReference type="Proteomes" id="UP001499933"/>
    </source>
</evidence>
<evidence type="ECO:0000313" key="1">
    <source>
        <dbReference type="EMBL" id="GAA1970816.1"/>
    </source>
</evidence>
<gene>
    <name evidence="1" type="ORF">GCM10009776_37300</name>
</gene>
<dbReference type="RefSeq" id="WP_344097621.1">
    <property type="nucleotide sequence ID" value="NZ_BAAAOG010000014.1"/>
</dbReference>
<dbReference type="Proteomes" id="UP001499933">
    <property type="component" value="Unassembled WGS sequence"/>
</dbReference>
<proteinExistence type="predicted"/>
<accession>A0ABN2RKV4</accession>